<keyword evidence="3" id="KW-1185">Reference proteome</keyword>
<evidence type="ECO:0008006" key="4">
    <source>
        <dbReference type="Google" id="ProtNLM"/>
    </source>
</evidence>
<proteinExistence type="predicted"/>
<feature type="signal peptide" evidence="1">
    <location>
        <begin position="1"/>
        <end position="35"/>
    </location>
</feature>
<accession>A0A497XFA5</accession>
<protein>
    <recommendedName>
        <fullName evidence="4">Outer membrane beta-barrel porin/alpha-amylase</fullName>
    </recommendedName>
</protein>
<evidence type="ECO:0000256" key="1">
    <source>
        <dbReference type="SAM" id="SignalP"/>
    </source>
</evidence>
<reference evidence="2 3" key="1">
    <citation type="submission" date="2018-10" db="EMBL/GenBank/DDBJ databases">
        <title>Genomic Encyclopedia of Type Strains, Phase IV (KMG-IV): sequencing the most valuable type-strain genomes for metagenomic binning, comparative biology and taxonomic classification.</title>
        <authorList>
            <person name="Goeker M."/>
        </authorList>
    </citation>
    <scope>NUCLEOTIDE SEQUENCE [LARGE SCALE GENOMIC DNA]</scope>
    <source>
        <strain evidence="2 3">DSM 26916</strain>
    </source>
</reference>
<evidence type="ECO:0000313" key="2">
    <source>
        <dbReference type="EMBL" id="RLJ65225.1"/>
    </source>
</evidence>
<dbReference type="AlphaFoldDB" id="A0A497XFA5"/>
<keyword evidence="1" id="KW-0732">Signal</keyword>
<dbReference type="RefSeq" id="WP_165904830.1">
    <property type="nucleotide sequence ID" value="NZ_BHVV01000008.1"/>
</dbReference>
<dbReference type="Proteomes" id="UP000268908">
    <property type="component" value="Unassembled WGS sequence"/>
</dbReference>
<dbReference type="EMBL" id="RCCI01000005">
    <property type="protein sequence ID" value="RLJ65225.1"/>
    <property type="molecule type" value="Genomic_DNA"/>
</dbReference>
<evidence type="ECO:0000313" key="3">
    <source>
        <dbReference type="Proteomes" id="UP000268908"/>
    </source>
</evidence>
<organism evidence="2 3">
    <name type="scientific">Sulfurisoma sediminicola</name>
    <dbReference type="NCBI Taxonomy" id="1381557"/>
    <lineage>
        <taxon>Bacteria</taxon>
        <taxon>Pseudomonadati</taxon>
        <taxon>Pseudomonadota</taxon>
        <taxon>Betaproteobacteria</taxon>
        <taxon>Nitrosomonadales</taxon>
        <taxon>Sterolibacteriaceae</taxon>
        <taxon>Sulfurisoma</taxon>
    </lineage>
</organism>
<dbReference type="InterPro" id="IPR025737">
    <property type="entry name" value="FApF"/>
</dbReference>
<feature type="chain" id="PRO_5019780011" description="Outer membrane beta-barrel porin/alpha-amylase" evidence="1">
    <location>
        <begin position="36"/>
        <end position="333"/>
    </location>
</feature>
<gene>
    <name evidence="2" type="ORF">DFR35_1882</name>
</gene>
<dbReference type="Pfam" id="PF13557">
    <property type="entry name" value="Phenol_MetA_deg"/>
    <property type="match status" value="1"/>
</dbReference>
<name>A0A497XFA5_9PROT</name>
<comment type="caution">
    <text evidence="2">The sequence shown here is derived from an EMBL/GenBank/DDBJ whole genome shotgun (WGS) entry which is preliminary data.</text>
</comment>
<sequence length="333" mass="36446">MMNYAVPTKSPSNRAHWAAVAVLAMAVLCPQQALAQMPARFYWKTLSDGNAVPLIVNSISGNTNPFDAGHTVTPGANFDATLAMGGYAHTFTLADRSAMAAVILPMGRISGDVTVAGRTAKESTSGFGDPMLEFDINILGPKAQKNIPDLLRYEPGFSIDLLADLALPIGEYDNSKQLNIGQNRWYGRLGMPMIWQLGSWIPQQRTTLEFLPAVWLFGKNNDFVGQTKETDPMYQLDAHLTRNFAEHLWGAVDASWYSGGRTTINGVSGPRLNNVGVGLTLGYQINDNVSLTVGYKSTVNDKAPDDLRMDGFMVSLVFGWHPMIEGMKRLKKE</sequence>